<dbReference type="Gene3D" id="3.30.160.150">
    <property type="entry name" value="Lipoprotein like domain"/>
    <property type="match status" value="1"/>
</dbReference>
<protein>
    <recommendedName>
        <fullName evidence="3">LPS-assembly lipoprotein RlpB (Rare lipoprotein B)</fullName>
    </recommendedName>
</protein>
<dbReference type="PROSITE" id="PS51257">
    <property type="entry name" value="PROKAR_LIPOPROTEIN"/>
    <property type="match status" value="1"/>
</dbReference>
<dbReference type="Pfam" id="PF04390">
    <property type="entry name" value="LptE"/>
    <property type="match status" value="1"/>
</dbReference>
<evidence type="ECO:0008006" key="3">
    <source>
        <dbReference type="Google" id="ProtNLM"/>
    </source>
</evidence>
<gene>
    <name evidence="2" type="ORF">MNBD_ALPHA05-1051</name>
</gene>
<dbReference type="AlphaFoldDB" id="A0A3B0SES4"/>
<sequence>MVNFRQNWLRAALIAGLLTLTGCGFKPIYAVAENGAAPLNQRIAIGAVRAPEEIHPMVVGALTDRIAVKNGETADYELTVSAKERAERLAVQIDATVTRYNYRLNANYMLLDLRTGKKINGRASAVTSYNIVSSQYSTLFAERAAREKAARSLAEEIERDILLQLLDNPDTDGNDASASVENGSETTPEGAAELPPEPDDEVIYIIEDR</sequence>
<evidence type="ECO:0000256" key="1">
    <source>
        <dbReference type="SAM" id="MobiDB-lite"/>
    </source>
</evidence>
<dbReference type="InterPro" id="IPR007485">
    <property type="entry name" value="LPS_assembly_LptE"/>
</dbReference>
<dbReference type="GO" id="GO:0043165">
    <property type="term" value="P:Gram-negative-bacterium-type cell outer membrane assembly"/>
    <property type="evidence" value="ECO:0007669"/>
    <property type="project" value="InterPro"/>
</dbReference>
<dbReference type="EMBL" id="UOEH01000117">
    <property type="protein sequence ID" value="VAV93475.1"/>
    <property type="molecule type" value="Genomic_DNA"/>
</dbReference>
<reference evidence="2" key="1">
    <citation type="submission" date="2018-06" db="EMBL/GenBank/DDBJ databases">
        <authorList>
            <person name="Zhirakovskaya E."/>
        </authorList>
    </citation>
    <scope>NUCLEOTIDE SEQUENCE</scope>
</reference>
<feature type="compositionally biased region" description="Polar residues" evidence="1">
    <location>
        <begin position="174"/>
        <end position="187"/>
    </location>
</feature>
<evidence type="ECO:0000313" key="2">
    <source>
        <dbReference type="EMBL" id="VAV93475.1"/>
    </source>
</evidence>
<proteinExistence type="predicted"/>
<organism evidence="2">
    <name type="scientific">hydrothermal vent metagenome</name>
    <dbReference type="NCBI Taxonomy" id="652676"/>
    <lineage>
        <taxon>unclassified sequences</taxon>
        <taxon>metagenomes</taxon>
        <taxon>ecological metagenomes</taxon>
    </lineage>
</organism>
<accession>A0A3B0SES4</accession>
<dbReference type="GO" id="GO:0019867">
    <property type="term" value="C:outer membrane"/>
    <property type="evidence" value="ECO:0007669"/>
    <property type="project" value="InterPro"/>
</dbReference>
<feature type="region of interest" description="Disordered" evidence="1">
    <location>
        <begin position="167"/>
        <end position="202"/>
    </location>
</feature>
<name>A0A3B0SES4_9ZZZZ</name>